<gene>
    <name evidence="2" type="primary">wry</name>
    <name evidence="1" type="synonym">CG15621</name>
    <name evidence="2" type="ORF">CG31665</name>
</gene>
<reference evidence="1" key="1">
    <citation type="submission" date="2002-05" db="EMBL/GenBank/DDBJ databases">
        <authorList>
            <person name="Stapleton M."/>
            <person name="Brokstein P."/>
            <person name="Hong L."/>
            <person name="Agbayani A."/>
            <person name="Carlson J."/>
            <person name="Champe M."/>
            <person name="Chavez C."/>
            <person name="Dorsett V."/>
            <person name="Dresnek D."/>
            <person name="Farfan D."/>
            <person name="Frise E."/>
            <person name="George R."/>
            <person name="Gonzalez M."/>
            <person name="Guarin H."/>
            <person name="Kronmiller B."/>
            <person name="Li P."/>
            <person name="Liao G."/>
            <person name="Miranda A."/>
            <person name="Mungall C.J."/>
            <person name="Nunoo J."/>
            <person name="Pacleb J."/>
            <person name="Paragas V."/>
            <person name="Park S."/>
            <person name="Patel S."/>
            <person name="Phouanenavong S."/>
            <person name="Wan K."/>
            <person name="Yu C."/>
            <person name="Lewis S.E."/>
            <person name="Rubin G.M."/>
            <person name="Celniker S."/>
        </authorList>
    </citation>
    <scope>NUCLEOTIDE SEQUENCE</scope>
    <source>
        <strain evidence="1">Berkeley</strain>
    </source>
</reference>
<accession>Q8MYS3</accession>
<protein>
    <submittedName>
        <fullName evidence="1">RH73276p</fullName>
    </submittedName>
</protein>
<evidence type="ECO:0000313" key="1">
    <source>
        <dbReference type="EMBL" id="AAM29639.1"/>
    </source>
</evidence>
<sequence length="148" mass="17115">MCEGELPGALCFRCPKVINLIRDISVARRKYVSPGGYLTFSGDFFPAFPQMSSWWRRSLVPANLLWTMRTPEILMTKLSVHRLCLRVPLNCIMHILRPESWQPQFSSLPLWSPFVTARSIRLIENSPHVPPRLYPYWASVAARKCRAN</sequence>
<name>Q8MYS3_DROME</name>
<dbReference type="OrthoDB" id="283575at2759"/>
<organism evidence="1">
    <name type="scientific">Drosophila melanogaster</name>
    <name type="common">Fruit fly</name>
    <dbReference type="NCBI Taxonomy" id="7227"/>
    <lineage>
        <taxon>Eukaryota</taxon>
        <taxon>Metazoa</taxon>
        <taxon>Ecdysozoa</taxon>
        <taxon>Arthropoda</taxon>
        <taxon>Hexapoda</taxon>
        <taxon>Insecta</taxon>
        <taxon>Pterygota</taxon>
        <taxon>Neoptera</taxon>
        <taxon>Endopterygota</taxon>
        <taxon>Diptera</taxon>
        <taxon>Brachycera</taxon>
        <taxon>Muscomorpha</taxon>
        <taxon>Ephydroidea</taxon>
        <taxon>Drosophilidae</taxon>
        <taxon>Drosophila</taxon>
        <taxon>Sophophora</taxon>
    </lineage>
</organism>
<dbReference type="EMBL" id="AY113634">
    <property type="protein sequence ID" value="AAM29639.1"/>
    <property type="molecule type" value="mRNA"/>
</dbReference>
<dbReference type="FlyBase" id="FBgn0051665">
    <property type="gene designation" value="wry"/>
</dbReference>
<dbReference type="AlphaFoldDB" id="Q8MYS3"/>
<proteinExistence type="evidence at transcript level"/>
<dbReference type="AGR" id="FB:FBgn0051665"/>
<evidence type="ECO:0000313" key="2">
    <source>
        <dbReference type="FlyBase" id="FBgn0051665"/>
    </source>
</evidence>